<feature type="compositionally biased region" description="Basic and acidic residues" evidence="1">
    <location>
        <begin position="813"/>
        <end position="829"/>
    </location>
</feature>
<reference evidence="2 3" key="1">
    <citation type="submission" date="2024-02" db="EMBL/GenBank/DDBJ databases">
        <authorList>
            <person name="Chen Y."/>
            <person name="Shah S."/>
            <person name="Dougan E. K."/>
            <person name="Thang M."/>
            <person name="Chan C."/>
        </authorList>
    </citation>
    <scope>NUCLEOTIDE SEQUENCE [LARGE SCALE GENOMIC DNA]</scope>
</reference>
<feature type="compositionally biased region" description="Basic and acidic residues" evidence="1">
    <location>
        <begin position="879"/>
        <end position="890"/>
    </location>
</feature>
<accession>A0ABP0J7P3</accession>
<comment type="caution">
    <text evidence="2">The sequence shown here is derived from an EMBL/GenBank/DDBJ whole genome shotgun (WGS) entry which is preliminary data.</text>
</comment>
<feature type="region of interest" description="Disordered" evidence="1">
    <location>
        <begin position="1"/>
        <end position="20"/>
    </location>
</feature>
<protein>
    <submittedName>
        <fullName evidence="2">Uncharacterized protein</fullName>
    </submittedName>
</protein>
<sequence length="905" mass="100437">MGGRKGVAKSKAAPKVKSLPDAPMASTDCINAEVMARLAVHDAHIKDAFDDLLTTSPTNESGFPAYKEIDAVAALTAHRPYVCACPLYWLNLAFEFQPNLPKYQKRLDNLEAHFFEEPKNLTEPIVVYLNPGELPHKMVGSLRAFDASEMRDALRQAVTSLMRIYEIMDFKKQLELTTDVKQNKTSLHAHYKGVKMAQSSEEVSIAFIEVANMLYHNMLNSPRIQQLCFQLDQNAVNPLDSIHKLREIAVQCEKKEPLMYWTLSMISDWWCQTDGTDPVPIRSLRETSSMESVSLIRMMLFKRQMKEKMLRMMDTDFPLWDAAVKSDIRAAVETVQSCRSKLGVYDANQESGDAGKVPEPLTERGSWPESADRFLLAFEALIYGYSLDEIITSQMKQRRSVEDVLDQKAIKPFIEKPKQLYEKETKPPGEVEEEAAKGDDAENPEVVAEELAVTTNQSQAESLLKQISGGGMDASEELVTTLKAGLRVAERRVSSHITLVVDWNTDDKDDLESQIKALNAVKVRGDEEEAKSYVAIVFDSKTVCESGSQAKYRLPPTRAGQIQRLLNAVLSTRADGDLAEGDVLIAIDGGREQDWAAKNIIKFLPSKKYETCKHTICYTFDSVEKRMERASKSPLSLFESAWFISHNELSIKVQPRLVTSGNTRGNVLGPFTKPSWVDGTETWLLPATVKRAVFGKDNLPLPGGACPVEHEKEAAPKSAELVPVFFHDSPQSVSAELLHYVQGRAVIDMTPGTGHWALQCIRKRVPYCGFCLSEKHRELLQKKLISRTLAAMSDPADETLYDAGFAKAVKDLTEQNKKPGDEDMEAEGKKNRKNKDKNAQGGGPEKKAKTEPKPPAEPKGGPKPKPTPKPMPAAGGDDDAAREALLKRISEAASAASSGEAPVEE</sequence>
<evidence type="ECO:0000256" key="1">
    <source>
        <dbReference type="SAM" id="MobiDB-lite"/>
    </source>
</evidence>
<feature type="compositionally biased region" description="Pro residues" evidence="1">
    <location>
        <begin position="857"/>
        <end position="871"/>
    </location>
</feature>
<feature type="region of interest" description="Disordered" evidence="1">
    <location>
        <begin position="416"/>
        <end position="442"/>
    </location>
</feature>
<organism evidence="2 3">
    <name type="scientific">Durusdinium trenchii</name>
    <dbReference type="NCBI Taxonomy" id="1381693"/>
    <lineage>
        <taxon>Eukaryota</taxon>
        <taxon>Sar</taxon>
        <taxon>Alveolata</taxon>
        <taxon>Dinophyceae</taxon>
        <taxon>Suessiales</taxon>
        <taxon>Symbiodiniaceae</taxon>
        <taxon>Durusdinium</taxon>
    </lineage>
</organism>
<feature type="compositionally biased region" description="Basic and acidic residues" evidence="1">
    <location>
        <begin position="416"/>
        <end position="440"/>
    </location>
</feature>
<evidence type="ECO:0000313" key="2">
    <source>
        <dbReference type="EMBL" id="CAK9010328.1"/>
    </source>
</evidence>
<feature type="region of interest" description="Disordered" evidence="1">
    <location>
        <begin position="813"/>
        <end position="905"/>
    </location>
</feature>
<keyword evidence="3" id="KW-1185">Reference proteome</keyword>
<proteinExistence type="predicted"/>
<evidence type="ECO:0000313" key="3">
    <source>
        <dbReference type="Proteomes" id="UP001642484"/>
    </source>
</evidence>
<feature type="compositionally biased region" description="Basic residues" evidence="1">
    <location>
        <begin position="1"/>
        <end position="14"/>
    </location>
</feature>
<feature type="compositionally biased region" description="Basic and acidic residues" evidence="1">
    <location>
        <begin position="844"/>
        <end position="856"/>
    </location>
</feature>
<dbReference type="EMBL" id="CAXAMN010004629">
    <property type="protein sequence ID" value="CAK9010328.1"/>
    <property type="molecule type" value="Genomic_DNA"/>
</dbReference>
<dbReference type="Proteomes" id="UP001642484">
    <property type="component" value="Unassembled WGS sequence"/>
</dbReference>
<feature type="compositionally biased region" description="Low complexity" evidence="1">
    <location>
        <begin position="891"/>
        <end position="905"/>
    </location>
</feature>
<gene>
    <name evidence="2" type="ORF">CCMP2556_LOCUS10030</name>
</gene>
<name>A0ABP0J7P3_9DINO</name>